<feature type="domain" description="DNA-directed DNA polymerase family B multifunctional" evidence="7">
    <location>
        <begin position="3"/>
        <end position="339"/>
    </location>
</feature>
<evidence type="ECO:0000256" key="2">
    <source>
        <dbReference type="ARBA" id="ARBA00022679"/>
    </source>
</evidence>
<dbReference type="EMBL" id="LAZR01030486">
    <property type="protein sequence ID" value="KKL56459.1"/>
    <property type="molecule type" value="Genomic_DNA"/>
</dbReference>
<evidence type="ECO:0000259" key="7">
    <source>
        <dbReference type="Pfam" id="PF00136"/>
    </source>
</evidence>
<dbReference type="InterPro" id="IPR050240">
    <property type="entry name" value="DNA_pol_type-B"/>
</dbReference>
<name>A0A0F9D4F8_9ZZZZ</name>
<feature type="non-terminal residue" evidence="8">
    <location>
        <position position="1"/>
    </location>
</feature>
<comment type="catalytic activity">
    <reaction evidence="6">
        <text>DNA(n) + a 2'-deoxyribonucleoside 5'-triphosphate = DNA(n+1) + diphosphate</text>
        <dbReference type="Rhea" id="RHEA:22508"/>
        <dbReference type="Rhea" id="RHEA-COMP:17339"/>
        <dbReference type="Rhea" id="RHEA-COMP:17340"/>
        <dbReference type="ChEBI" id="CHEBI:33019"/>
        <dbReference type="ChEBI" id="CHEBI:61560"/>
        <dbReference type="ChEBI" id="CHEBI:173112"/>
        <dbReference type="EC" id="2.7.7.7"/>
    </reaction>
</comment>
<dbReference type="GO" id="GO:0006261">
    <property type="term" value="P:DNA-templated DNA replication"/>
    <property type="evidence" value="ECO:0007669"/>
    <property type="project" value="TreeGrafter"/>
</dbReference>
<dbReference type="InterPro" id="IPR023211">
    <property type="entry name" value="DNA_pol_palm_dom_sf"/>
</dbReference>
<dbReference type="PANTHER" id="PTHR10322:SF23">
    <property type="entry name" value="DNA POLYMERASE DELTA CATALYTIC SUBUNIT"/>
    <property type="match status" value="1"/>
</dbReference>
<keyword evidence="3" id="KW-0548">Nucleotidyltransferase</keyword>
<dbReference type="PROSITE" id="PS00116">
    <property type="entry name" value="DNA_POLYMERASE_B"/>
    <property type="match status" value="1"/>
</dbReference>
<dbReference type="SUPFAM" id="SSF56672">
    <property type="entry name" value="DNA/RNA polymerases"/>
    <property type="match status" value="1"/>
</dbReference>
<dbReference type="GO" id="GO:0000166">
    <property type="term" value="F:nucleotide binding"/>
    <property type="evidence" value="ECO:0007669"/>
    <property type="project" value="InterPro"/>
</dbReference>
<dbReference type="InterPro" id="IPR017964">
    <property type="entry name" value="DNA-dir_DNA_pol_B_CS"/>
</dbReference>
<accession>A0A0F9D4F8</accession>
<evidence type="ECO:0000256" key="1">
    <source>
        <dbReference type="ARBA" id="ARBA00012417"/>
    </source>
</evidence>
<keyword evidence="4" id="KW-0239">DNA-directed DNA polymerase</keyword>
<keyword evidence="5" id="KW-0238">DNA-binding</keyword>
<protein>
    <recommendedName>
        <fullName evidence="1">DNA-directed DNA polymerase</fullName>
        <ecNumber evidence="1">2.7.7.7</ecNumber>
    </recommendedName>
</protein>
<dbReference type="Gene3D" id="1.10.132.60">
    <property type="entry name" value="DNA polymerase family B, C-terminal domain"/>
    <property type="match status" value="1"/>
</dbReference>
<dbReference type="GO" id="GO:0003887">
    <property type="term" value="F:DNA-directed DNA polymerase activity"/>
    <property type="evidence" value="ECO:0007669"/>
    <property type="project" value="UniProtKB-KW"/>
</dbReference>
<dbReference type="PANTHER" id="PTHR10322">
    <property type="entry name" value="DNA POLYMERASE CATALYTIC SUBUNIT"/>
    <property type="match status" value="1"/>
</dbReference>
<dbReference type="GO" id="GO:0003677">
    <property type="term" value="F:DNA binding"/>
    <property type="evidence" value="ECO:0007669"/>
    <property type="project" value="UniProtKB-KW"/>
</dbReference>
<dbReference type="AlphaFoldDB" id="A0A0F9D4F8"/>
<comment type="caution">
    <text evidence="8">The sequence shown here is derived from an EMBL/GenBank/DDBJ whole genome shotgun (WGS) entry which is preliminary data.</text>
</comment>
<sequence length="455" mass="53567">KEYPKIIESLNISPETLVKIIKEEEKYKYNYCKENDVYYSKEPIGFVPFALKLLYRIRDRIEKERDKFEFGSGKYNDMNKKVVTVKGIILAVTGQFDYEDSIILNPICANSYRLMGKREIIISKEYATKFGTKTEVKVKVIYGDTDSIFVWLENVEDVEIAKKISNEICKWIHVGFDKYAKELNLSTHQFEIRLEKILDIFVSIGKKKKYFGHILWANGNYIKEKNSLLVKGFETRRSDSSEFTDKVQKEIFGLINNTRTLGWEKVKNKILSKIRKEYFDKFTEDNLLTIGIPKRMKKPFEDYKVTSAHLRGCKYANKYLNANFRAGSKPKLIYIKEVKYPIDFRTPKNYYSKTQYPHTDVICIEEGMKIPEGIFIIDKKKMMEKTVYSKLEKTLEVVGIDITEIESGLRKTNLFDFMNKFKNEETSKKNDFLIDKKKLSKVIINSKKFLKIMKK</sequence>
<reference evidence="8" key="1">
    <citation type="journal article" date="2015" name="Nature">
        <title>Complex archaea that bridge the gap between prokaryotes and eukaryotes.</title>
        <authorList>
            <person name="Spang A."/>
            <person name="Saw J.H."/>
            <person name="Jorgensen S.L."/>
            <person name="Zaremba-Niedzwiedzka K."/>
            <person name="Martijn J."/>
            <person name="Lind A.E."/>
            <person name="van Eijk R."/>
            <person name="Schleper C."/>
            <person name="Guy L."/>
            <person name="Ettema T.J."/>
        </authorList>
    </citation>
    <scope>NUCLEOTIDE SEQUENCE</scope>
</reference>
<dbReference type="InterPro" id="IPR043502">
    <property type="entry name" value="DNA/RNA_pol_sf"/>
</dbReference>
<dbReference type="Gene3D" id="3.90.1600.10">
    <property type="entry name" value="Palm domain of DNA polymerase"/>
    <property type="match status" value="1"/>
</dbReference>
<evidence type="ECO:0000313" key="8">
    <source>
        <dbReference type="EMBL" id="KKL56459.1"/>
    </source>
</evidence>
<dbReference type="Pfam" id="PF00136">
    <property type="entry name" value="DNA_pol_B"/>
    <property type="match status" value="1"/>
</dbReference>
<dbReference type="EC" id="2.7.7.7" evidence="1"/>
<proteinExistence type="predicted"/>
<evidence type="ECO:0000256" key="5">
    <source>
        <dbReference type="ARBA" id="ARBA00023125"/>
    </source>
</evidence>
<evidence type="ECO:0000256" key="6">
    <source>
        <dbReference type="ARBA" id="ARBA00049244"/>
    </source>
</evidence>
<evidence type="ECO:0000256" key="3">
    <source>
        <dbReference type="ARBA" id="ARBA00022695"/>
    </source>
</evidence>
<organism evidence="8">
    <name type="scientific">marine sediment metagenome</name>
    <dbReference type="NCBI Taxonomy" id="412755"/>
    <lineage>
        <taxon>unclassified sequences</taxon>
        <taxon>metagenomes</taxon>
        <taxon>ecological metagenomes</taxon>
    </lineage>
</organism>
<dbReference type="InterPro" id="IPR042087">
    <property type="entry name" value="DNA_pol_B_thumb"/>
</dbReference>
<dbReference type="InterPro" id="IPR006134">
    <property type="entry name" value="DNA-dir_DNA_pol_B_multi_dom"/>
</dbReference>
<evidence type="ECO:0000256" key="4">
    <source>
        <dbReference type="ARBA" id="ARBA00022932"/>
    </source>
</evidence>
<gene>
    <name evidence="8" type="ORF">LCGC14_2245190</name>
</gene>
<keyword evidence="2" id="KW-0808">Transferase</keyword>